<feature type="domain" description="PEP5/VPS11 N-terminal" evidence="7">
    <location>
        <begin position="66"/>
        <end position="236"/>
    </location>
</feature>
<comment type="subcellular location">
    <subcellularLocation>
        <location evidence="1">Membrane</location>
    </subcellularLocation>
</comment>
<dbReference type="GO" id="GO:0030674">
    <property type="term" value="F:protein-macromolecule adaptor activity"/>
    <property type="evidence" value="ECO:0007669"/>
    <property type="project" value="TreeGrafter"/>
</dbReference>
<dbReference type="Pfam" id="PF23341">
    <property type="entry name" value="PEP5_VPS11_N"/>
    <property type="match status" value="2"/>
</dbReference>
<protein>
    <recommendedName>
        <fullName evidence="7">PEP5/VPS11 N-terminal domain-containing protein</fullName>
    </recommendedName>
</protein>
<feature type="transmembrane region" description="Helical" evidence="6">
    <location>
        <begin position="331"/>
        <end position="348"/>
    </location>
</feature>
<evidence type="ECO:0000256" key="6">
    <source>
        <dbReference type="SAM" id="Phobius"/>
    </source>
</evidence>
<dbReference type="GO" id="GO:0008270">
    <property type="term" value="F:zinc ion binding"/>
    <property type="evidence" value="ECO:0007669"/>
    <property type="project" value="UniProtKB-KW"/>
</dbReference>
<sequence>MAVNKCTAAYALAAASAPSARHEYPPRPSTRDTRIEVISVSTHLRNPRISAMASTNTPLNAAPARRQFSFLDATPVRDVPRSWVLCSGIQEKSTLGTTSAGVLAADIHVLDREFIVHLGGRVSHLAEKRRVLVTLGEEAAQLPLLKTWVLEYNEKKTGLPLLLRSVKVQGGSRPRPVSTIALSHSLSHLALGLPDGAVLLYQYLDQSLLAGSNSLTSLPKLKIILDSAMEPITGLGSGKTLAVIDEVAAGLGCAAMDQRAREIIIGRDDTIYVCGPEGRGACFAIEWPKVSIRAYGVYLTVVLLPSLTSNSATVWNAIGCASNLMSSMSKIVTLLTSTCVAAKFIAYLEVFNEDVRDVQLRALFAVDSLYSYMIATACFTMHALFARGHGLHTHLD</sequence>
<name>A0A067M327_BOTB1</name>
<dbReference type="GO" id="GO:0006904">
    <property type="term" value="P:vesicle docking involved in exocytosis"/>
    <property type="evidence" value="ECO:0007669"/>
    <property type="project" value="TreeGrafter"/>
</dbReference>
<keyword evidence="6" id="KW-0812">Transmembrane</keyword>
<dbReference type="AlphaFoldDB" id="A0A067M327"/>
<keyword evidence="9" id="KW-1185">Reference proteome</keyword>
<keyword evidence="5 6" id="KW-0472">Membrane</keyword>
<dbReference type="GO" id="GO:0030897">
    <property type="term" value="C:HOPS complex"/>
    <property type="evidence" value="ECO:0007669"/>
    <property type="project" value="TreeGrafter"/>
</dbReference>
<evidence type="ECO:0000256" key="2">
    <source>
        <dbReference type="ARBA" id="ARBA00022723"/>
    </source>
</evidence>
<reference evidence="9" key="1">
    <citation type="journal article" date="2014" name="Proc. Natl. Acad. Sci. U.S.A.">
        <title>Extensive sampling of basidiomycete genomes demonstrates inadequacy of the white-rot/brown-rot paradigm for wood decay fungi.</title>
        <authorList>
            <person name="Riley R."/>
            <person name="Salamov A.A."/>
            <person name="Brown D.W."/>
            <person name="Nagy L.G."/>
            <person name="Floudas D."/>
            <person name="Held B.W."/>
            <person name="Levasseur A."/>
            <person name="Lombard V."/>
            <person name="Morin E."/>
            <person name="Otillar R."/>
            <person name="Lindquist E.A."/>
            <person name="Sun H."/>
            <person name="LaButti K.M."/>
            <person name="Schmutz J."/>
            <person name="Jabbour D."/>
            <person name="Luo H."/>
            <person name="Baker S.E."/>
            <person name="Pisabarro A.G."/>
            <person name="Walton J.D."/>
            <person name="Blanchette R.A."/>
            <person name="Henrissat B."/>
            <person name="Martin F."/>
            <person name="Cullen D."/>
            <person name="Hibbett D.S."/>
            <person name="Grigoriev I.V."/>
        </authorList>
    </citation>
    <scope>NUCLEOTIDE SEQUENCE [LARGE SCALE GENOMIC DNA]</scope>
    <source>
        <strain evidence="9">FD-172 SS1</strain>
    </source>
</reference>
<evidence type="ECO:0000256" key="1">
    <source>
        <dbReference type="ARBA" id="ARBA00004370"/>
    </source>
</evidence>
<gene>
    <name evidence="8" type="ORF">BOTBODRAFT_178367</name>
</gene>
<dbReference type="GO" id="GO:0005768">
    <property type="term" value="C:endosome"/>
    <property type="evidence" value="ECO:0007669"/>
    <property type="project" value="TreeGrafter"/>
</dbReference>
<dbReference type="EMBL" id="KL198070">
    <property type="protein sequence ID" value="KDQ10173.1"/>
    <property type="molecule type" value="Genomic_DNA"/>
</dbReference>
<dbReference type="InterPro" id="IPR057307">
    <property type="entry name" value="PEP5_VPS11_N"/>
</dbReference>
<dbReference type="GO" id="GO:0007032">
    <property type="term" value="P:endosome organization"/>
    <property type="evidence" value="ECO:0007669"/>
    <property type="project" value="TreeGrafter"/>
</dbReference>
<accession>A0A067M327</accession>
<dbReference type="STRING" id="930990.A0A067M327"/>
<dbReference type="HOGENOM" id="CLU_677907_0_0_1"/>
<evidence type="ECO:0000313" key="9">
    <source>
        <dbReference type="Proteomes" id="UP000027195"/>
    </source>
</evidence>
<keyword evidence="3" id="KW-0863">Zinc-finger</keyword>
<dbReference type="GO" id="GO:0007033">
    <property type="term" value="P:vacuole organization"/>
    <property type="evidence" value="ECO:0007669"/>
    <property type="project" value="TreeGrafter"/>
</dbReference>
<evidence type="ECO:0000259" key="7">
    <source>
        <dbReference type="Pfam" id="PF23341"/>
    </source>
</evidence>
<dbReference type="Proteomes" id="UP000027195">
    <property type="component" value="Unassembled WGS sequence"/>
</dbReference>
<evidence type="ECO:0000256" key="3">
    <source>
        <dbReference type="ARBA" id="ARBA00022771"/>
    </source>
</evidence>
<keyword evidence="6" id="KW-1133">Transmembrane helix</keyword>
<evidence type="ECO:0000256" key="4">
    <source>
        <dbReference type="ARBA" id="ARBA00022833"/>
    </source>
</evidence>
<keyword evidence="4" id="KW-0862">Zinc</keyword>
<evidence type="ECO:0000313" key="8">
    <source>
        <dbReference type="EMBL" id="KDQ10173.1"/>
    </source>
</evidence>
<organism evidence="8 9">
    <name type="scientific">Botryobasidium botryosum (strain FD-172 SS1)</name>
    <dbReference type="NCBI Taxonomy" id="930990"/>
    <lineage>
        <taxon>Eukaryota</taxon>
        <taxon>Fungi</taxon>
        <taxon>Dikarya</taxon>
        <taxon>Basidiomycota</taxon>
        <taxon>Agaricomycotina</taxon>
        <taxon>Agaricomycetes</taxon>
        <taxon>Cantharellales</taxon>
        <taxon>Botryobasidiaceae</taxon>
        <taxon>Botryobasidium</taxon>
    </lineage>
</organism>
<dbReference type="GO" id="GO:0048284">
    <property type="term" value="P:organelle fusion"/>
    <property type="evidence" value="ECO:0007669"/>
    <property type="project" value="TreeGrafter"/>
</dbReference>
<dbReference type="PANTHER" id="PTHR23323">
    <property type="entry name" value="VACUOLAR PROTEIN SORTING-ASSOCIATED PROTEIN"/>
    <property type="match status" value="1"/>
</dbReference>
<dbReference type="OrthoDB" id="26184at2759"/>
<proteinExistence type="predicted"/>
<keyword evidence="2" id="KW-0479">Metal-binding</keyword>
<evidence type="ECO:0000256" key="5">
    <source>
        <dbReference type="ARBA" id="ARBA00023136"/>
    </source>
</evidence>
<dbReference type="PANTHER" id="PTHR23323:SF24">
    <property type="entry name" value="VACUOLAR PROTEIN SORTING-ASSOCIATED PROTEIN 11 HOMOLOG"/>
    <property type="match status" value="1"/>
</dbReference>
<feature type="transmembrane region" description="Helical" evidence="6">
    <location>
        <begin position="368"/>
        <end position="386"/>
    </location>
</feature>
<dbReference type="InParanoid" id="A0A067M327"/>
<feature type="domain" description="PEP5/VPS11 N-terminal" evidence="7">
    <location>
        <begin position="237"/>
        <end position="358"/>
    </location>
</feature>
<feature type="transmembrane region" description="Helical" evidence="6">
    <location>
        <begin position="295"/>
        <end position="319"/>
    </location>
</feature>